<comment type="similarity">
    <text evidence="1">Belongs to the ROK (NagC/XylR) family.</text>
</comment>
<dbReference type="PROSITE" id="PS01125">
    <property type="entry name" value="ROK"/>
    <property type="match status" value="1"/>
</dbReference>
<gene>
    <name evidence="3" type="ORF">ACFOLH_01755</name>
</gene>
<dbReference type="Proteomes" id="UP001595685">
    <property type="component" value="Unassembled WGS sequence"/>
</dbReference>
<protein>
    <submittedName>
        <fullName evidence="3">ROK family protein</fullName>
    </submittedName>
</protein>
<dbReference type="InterPro" id="IPR000600">
    <property type="entry name" value="ROK"/>
</dbReference>
<evidence type="ECO:0000313" key="4">
    <source>
        <dbReference type="Proteomes" id="UP001595685"/>
    </source>
</evidence>
<dbReference type="PANTHER" id="PTHR18964">
    <property type="entry name" value="ROK (REPRESSOR, ORF, KINASE) FAMILY"/>
    <property type="match status" value="1"/>
</dbReference>
<feature type="region of interest" description="Disordered" evidence="2">
    <location>
        <begin position="1"/>
        <end position="20"/>
    </location>
</feature>
<evidence type="ECO:0000256" key="2">
    <source>
        <dbReference type="SAM" id="MobiDB-lite"/>
    </source>
</evidence>
<evidence type="ECO:0000313" key="3">
    <source>
        <dbReference type="EMBL" id="MFC3687061.1"/>
    </source>
</evidence>
<organism evidence="3 4">
    <name type="scientific">Aquipuribacter hungaricus</name>
    <dbReference type="NCBI Taxonomy" id="545624"/>
    <lineage>
        <taxon>Bacteria</taxon>
        <taxon>Bacillati</taxon>
        <taxon>Actinomycetota</taxon>
        <taxon>Actinomycetes</taxon>
        <taxon>Micrococcales</taxon>
        <taxon>Intrasporangiaceae</taxon>
        <taxon>Aquipuribacter</taxon>
    </lineage>
</organism>
<dbReference type="EMBL" id="JBHRWW010000001">
    <property type="protein sequence ID" value="MFC3687061.1"/>
    <property type="molecule type" value="Genomic_DNA"/>
</dbReference>
<comment type="caution">
    <text evidence="3">The sequence shown here is derived from an EMBL/GenBank/DDBJ whole genome shotgun (WGS) entry which is preliminary data.</text>
</comment>
<dbReference type="Gene3D" id="1.10.10.10">
    <property type="entry name" value="Winged helix-like DNA-binding domain superfamily/Winged helix DNA-binding domain"/>
    <property type="match status" value="1"/>
</dbReference>
<dbReference type="RefSeq" id="WP_340294313.1">
    <property type="nucleotide sequence ID" value="NZ_JBBEOI010000150.1"/>
</dbReference>
<dbReference type="Gene3D" id="3.30.420.40">
    <property type="match status" value="2"/>
</dbReference>
<dbReference type="InterPro" id="IPR043129">
    <property type="entry name" value="ATPase_NBD"/>
</dbReference>
<dbReference type="PANTHER" id="PTHR18964:SF149">
    <property type="entry name" value="BIFUNCTIONAL UDP-N-ACETYLGLUCOSAMINE 2-EPIMERASE_N-ACETYLMANNOSAMINE KINASE"/>
    <property type="match status" value="1"/>
</dbReference>
<dbReference type="SUPFAM" id="SSF46785">
    <property type="entry name" value="Winged helix' DNA-binding domain"/>
    <property type="match status" value="1"/>
</dbReference>
<dbReference type="Pfam" id="PF00480">
    <property type="entry name" value="ROK"/>
    <property type="match status" value="1"/>
</dbReference>
<evidence type="ECO:0000256" key="1">
    <source>
        <dbReference type="ARBA" id="ARBA00006479"/>
    </source>
</evidence>
<dbReference type="InterPro" id="IPR036390">
    <property type="entry name" value="WH_DNA-bd_sf"/>
</dbReference>
<dbReference type="InterPro" id="IPR049874">
    <property type="entry name" value="ROK_cs"/>
</dbReference>
<name>A0ABV7WEU7_9MICO</name>
<accession>A0ABV7WEU7</accession>
<reference evidence="4" key="1">
    <citation type="journal article" date="2019" name="Int. J. Syst. Evol. Microbiol.">
        <title>The Global Catalogue of Microorganisms (GCM) 10K type strain sequencing project: providing services to taxonomists for standard genome sequencing and annotation.</title>
        <authorList>
            <consortium name="The Broad Institute Genomics Platform"/>
            <consortium name="The Broad Institute Genome Sequencing Center for Infectious Disease"/>
            <person name="Wu L."/>
            <person name="Ma J."/>
        </authorList>
    </citation>
    <scope>NUCLEOTIDE SEQUENCE [LARGE SCALE GENOMIC DNA]</scope>
    <source>
        <strain evidence="4">NCAIM B.02333</strain>
    </source>
</reference>
<keyword evidence="4" id="KW-1185">Reference proteome</keyword>
<sequence>MTTTPPGSRSRALRPTGRALPAHARAHNRSLLLQSLVSAGPHSRADLARATGLTRVTVSDVVAALIDDGLVVELGVRPGTRVGKPAELVGVDPDGAHIVAVDLSDDRCVSGAVVDLAGQVRRTVQVPRRGAHGQAAVDLLVATVRDLVGAATAPLLGVGIGTPGIVSGGVVAEAPNLGWTDVALARLVSDAVGLPVHVANDANAAALAEHSHGGAVDRGLLVLTVGLGVGAGLLLDGALLHGPHHAAGEIGHVVVDERGGPCACGRTGCLETVLAVPALRAATEGLPPAAAERALASAGRRLGQALAPIVGVLDLQQVVLAGPAELLGGPLLRATAATVRRRAMPVVAEAVEIRLSALADRGVLLGASVLVLSGELGVT</sequence>
<dbReference type="SUPFAM" id="SSF53067">
    <property type="entry name" value="Actin-like ATPase domain"/>
    <property type="match status" value="1"/>
</dbReference>
<proteinExistence type="inferred from homology"/>
<dbReference type="InterPro" id="IPR036388">
    <property type="entry name" value="WH-like_DNA-bd_sf"/>
</dbReference>